<protein>
    <submittedName>
        <fullName evidence="7">DMT family transporter</fullName>
    </submittedName>
</protein>
<dbReference type="RefSeq" id="WP_197967953.1">
    <property type="nucleotide sequence ID" value="NZ_JACEGD010000024.1"/>
</dbReference>
<feature type="transmembrane region" description="Helical" evidence="5">
    <location>
        <begin position="70"/>
        <end position="90"/>
    </location>
</feature>
<comment type="caution">
    <text evidence="7">The sequence shown here is derived from an EMBL/GenBank/DDBJ whole genome shotgun (WGS) entry which is preliminary data.</text>
</comment>
<evidence type="ECO:0000313" key="7">
    <source>
        <dbReference type="EMBL" id="MBH5389641.1"/>
    </source>
</evidence>
<dbReference type="PANTHER" id="PTHR32322:SF9">
    <property type="entry name" value="AMINO-ACID METABOLITE EFFLUX PUMP-RELATED"/>
    <property type="match status" value="1"/>
</dbReference>
<keyword evidence="3 5" id="KW-1133">Transmembrane helix</keyword>
<dbReference type="SUPFAM" id="SSF103481">
    <property type="entry name" value="Multidrug resistance efflux transporter EmrE"/>
    <property type="match status" value="2"/>
</dbReference>
<reference evidence="7 8" key="1">
    <citation type="submission" date="2020-07" db="EMBL/GenBank/DDBJ databases">
        <title>Bradyrhizobium diversity isolated from nodules of indigenous legumes of Western Australia.</title>
        <authorList>
            <person name="Klepa M.S."/>
        </authorList>
    </citation>
    <scope>NUCLEOTIDE SEQUENCE [LARGE SCALE GENOMIC DNA]</scope>
    <source>
        <strain evidence="7 8">CNPSo 4019</strain>
    </source>
</reference>
<evidence type="ECO:0000256" key="5">
    <source>
        <dbReference type="SAM" id="Phobius"/>
    </source>
</evidence>
<dbReference type="Proteomes" id="UP001194539">
    <property type="component" value="Unassembled WGS sequence"/>
</dbReference>
<feature type="transmembrane region" description="Helical" evidence="5">
    <location>
        <begin position="218"/>
        <end position="238"/>
    </location>
</feature>
<sequence>MPPNDSRIDARDWSLLAVLSILWGGSFFFNGAALRELPPLTLVFLRVALGAAILLPLIRMQGIGFPIGATGWKPFVAIGLLNNAIPFSLIVIGQTFIPSGLASILNATTPLFAVLVMAAAGEEALQMRRVAGVALGLFGVIILRGWGIEARPGQGLGILLCLGGALSYGFAALAARRLLKDSPPLGTATFQLMASTVMMAIIAGAVEQPWRLPMPSVTTWLAVLGLASLSTALAYIVFFQILRRSGATNVMLVTLLIPVTAILLGWLVLGEPISIREIAGAIVIGSALLVIDGRALGLLRKLSAASRFSGSREPRRCETKEREPNPR</sequence>
<evidence type="ECO:0000256" key="1">
    <source>
        <dbReference type="ARBA" id="ARBA00004141"/>
    </source>
</evidence>
<dbReference type="PANTHER" id="PTHR32322">
    <property type="entry name" value="INNER MEMBRANE TRANSPORTER"/>
    <property type="match status" value="1"/>
</dbReference>
<keyword evidence="4 5" id="KW-0472">Membrane</keyword>
<proteinExistence type="predicted"/>
<evidence type="ECO:0000256" key="3">
    <source>
        <dbReference type="ARBA" id="ARBA00022989"/>
    </source>
</evidence>
<evidence type="ECO:0000256" key="4">
    <source>
        <dbReference type="ARBA" id="ARBA00023136"/>
    </source>
</evidence>
<feature type="domain" description="EamA" evidence="6">
    <location>
        <begin position="156"/>
        <end position="291"/>
    </location>
</feature>
<feature type="transmembrane region" description="Helical" evidence="5">
    <location>
        <begin position="250"/>
        <end position="269"/>
    </location>
</feature>
<dbReference type="Pfam" id="PF00892">
    <property type="entry name" value="EamA"/>
    <property type="match status" value="2"/>
</dbReference>
<dbReference type="InterPro" id="IPR050638">
    <property type="entry name" value="AA-Vitamin_Transporters"/>
</dbReference>
<dbReference type="EMBL" id="JACEGD010000024">
    <property type="protein sequence ID" value="MBH5389641.1"/>
    <property type="molecule type" value="Genomic_DNA"/>
</dbReference>
<feature type="transmembrane region" description="Helical" evidence="5">
    <location>
        <begin position="154"/>
        <end position="173"/>
    </location>
</feature>
<feature type="transmembrane region" description="Helical" evidence="5">
    <location>
        <begin position="40"/>
        <end position="58"/>
    </location>
</feature>
<feature type="transmembrane region" description="Helical" evidence="5">
    <location>
        <begin position="130"/>
        <end position="148"/>
    </location>
</feature>
<gene>
    <name evidence="7" type="ORF">H1B27_25655</name>
</gene>
<dbReference type="InterPro" id="IPR000620">
    <property type="entry name" value="EamA_dom"/>
</dbReference>
<evidence type="ECO:0000256" key="2">
    <source>
        <dbReference type="ARBA" id="ARBA00022692"/>
    </source>
</evidence>
<dbReference type="InterPro" id="IPR037185">
    <property type="entry name" value="EmrE-like"/>
</dbReference>
<comment type="subcellular location">
    <subcellularLocation>
        <location evidence="1">Membrane</location>
        <topology evidence="1">Multi-pass membrane protein</topology>
    </subcellularLocation>
</comment>
<feature type="transmembrane region" description="Helical" evidence="5">
    <location>
        <begin position="185"/>
        <end position="206"/>
    </location>
</feature>
<feature type="transmembrane region" description="Helical" evidence="5">
    <location>
        <begin position="12"/>
        <end position="34"/>
    </location>
</feature>
<evidence type="ECO:0000313" key="8">
    <source>
        <dbReference type="Proteomes" id="UP001194539"/>
    </source>
</evidence>
<feature type="transmembrane region" description="Helical" evidence="5">
    <location>
        <begin position="96"/>
        <end position="118"/>
    </location>
</feature>
<feature type="transmembrane region" description="Helical" evidence="5">
    <location>
        <begin position="281"/>
        <end position="299"/>
    </location>
</feature>
<accession>A0ABS0P8P7</accession>
<organism evidence="7 8">
    <name type="scientific">Bradyrhizobium diversitatis</name>
    <dbReference type="NCBI Taxonomy" id="2755406"/>
    <lineage>
        <taxon>Bacteria</taxon>
        <taxon>Pseudomonadati</taxon>
        <taxon>Pseudomonadota</taxon>
        <taxon>Alphaproteobacteria</taxon>
        <taxon>Hyphomicrobiales</taxon>
        <taxon>Nitrobacteraceae</taxon>
        <taxon>Bradyrhizobium</taxon>
    </lineage>
</organism>
<keyword evidence="8" id="KW-1185">Reference proteome</keyword>
<name>A0ABS0P8P7_9BRAD</name>
<keyword evidence="2 5" id="KW-0812">Transmembrane</keyword>
<feature type="domain" description="EamA" evidence="6">
    <location>
        <begin position="15"/>
        <end position="143"/>
    </location>
</feature>
<evidence type="ECO:0000259" key="6">
    <source>
        <dbReference type="Pfam" id="PF00892"/>
    </source>
</evidence>